<dbReference type="EMBL" id="AZAC01000067">
    <property type="protein sequence ID" value="KIX11203.1"/>
    <property type="molecule type" value="Genomic_DNA"/>
</dbReference>
<accession>A0A0D2HKL9</accession>
<reference evidence="1 2" key="1">
    <citation type="submission" date="2013-11" db="EMBL/GenBank/DDBJ databases">
        <title>Metagenomic analysis of a methanogenic consortium involved in long chain n-alkane degradation.</title>
        <authorList>
            <person name="Davidova I.A."/>
            <person name="Callaghan A.V."/>
            <person name="Wawrik B."/>
            <person name="Pruitt S."/>
            <person name="Marks C."/>
            <person name="Duncan K.E."/>
            <person name="Suflita J.M."/>
        </authorList>
    </citation>
    <scope>NUCLEOTIDE SEQUENCE [LARGE SCALE GENOMIC DNA]</scope>
    <source>
        <strain evidence="1 2">SPR</strain>
    </source>
</reference>
<sequence length="69" mass="7593">MPVFYNKCNILPLLDPKWPGLHAAHHNGTRACLCLFRQGATWGGLNTEPRGHSPILFLLPTKKTSGQGI</sequence>
<gene>
    <name evidence="1" type="ORF">X474_25335</name>
</gene>
<dbReference type="Proteomes" id="UP000032233">
    <property type="component" value="Unassembled WGS sequence"/>
</dbReference>
<evidence type="ECO:0000313" key="2">
    <source>
        <dbReference type="Proteomes" id="UP000032233"/>
    </source>
</evidence>
<proteinExistence type="predicted"/>
<protein>
    <submittedName>
        <fullName evidence="1">Uncharacterized protein</fullName>
    </submittedName>
</protein>
<dbReference type="InParanoid" id="A0A0D2HKL9"/>
<evidence type="ECO:0000313" key="1">
    <source>
        <dbReference type="EMBL" id="KIX11203.1"/>
    </source>
</evidence>
<name>A0A0D2HKL9_9BACT</name>
<keyword evidence="2" id="KW-1185">Reference proteome</keyword>
<organism evidence="1 2">
    <name type="scientific">Dethiosulfatarculus sandiegensis</name>
    <dbReference type="NCBI Taxonomy" id="1429043"/>
    <lineage>
        <taxon>Bacteria</taxon>
        <taxon>Pseudomonadati</taxon>
        <taxon>Thermodesulfobacteriota</taxon>
        <taxon>Desulfarculia</taxon>
        <taxon>Desulfarculales</taxon>
        <taxon>Desulfarculaceae</taxon>
        <taxon>Dethiosulfatarculus</taxon>
    </lineage>
</organism>
<dbReference type="AlphaFoldDB" id="A0A0D2HKL9"/>
<dbReference type="STRING" id="1429043.X474_25335"/>
<comment type="caution">
    <text evidence="1">The sequence shown here is derived from an EMBL/GenBank/DDBJ whole genome shotgun (WGS) entry which is preliminary data.</text>
</comment>